<name>A0AAV7UXC3_PLEWA</name>
<reference evidence="2" key="1">
    <citation type="journal article" date="2022" name="bioRxiv">
        <title>Sequencing and chromosome-scale assembly of the giantPleurodeles waltlgenome.</title>
        <authorList>
            <person name="Brown T."/>
            <person name="Elewa A."/>
            <person name="Iarovenko S."/>
            <person name="Subramanian E."/>
            <person name="Araus A.J."/>
            <person name="Petzold A."/>
            <person name="Susuki M."/>
            <person name="Suzuki K.-i.T."/>
            <person name="Hayashi T."/>
            <person name="Toyoda A."/>
            <person name="Oliveira C."/>
            <person name="Osipova E."/>
            <person name="Leigh N.D."/>
            <person name="Simon A."/>
            <person name="Yun M.H."/>
        </authorList>
    </citation>
    <scope>NUCLEOTIDE SEQUENCE</scope>
    <source>
        <strain evidence="2">20211129_DDA</strain>
        <tissue evidence="2">Liver</tissue>
    </source>
</reference>
<evidence type="ECO:0000256" key="1">
    <source>
        <dbReference type="SAM" id="MobiDB-lite"/>
    </source>
</evidence>
<organism evidence="2 3">
    <name type="scientific">Pleurodeles waltl</name>
    <name type="common">Iberian ribbed newt</name>
    <dbReference type="NCBI Taxonomy" id="8319"/>
    <lineage>
        <taxon>Eukaryota</taxon>
        <taxon>Metazoa</taxon>
        <taxon>Chordata</taxon>
        <taxon>Craniata</taxon>
        <taxon>Vertebrata</taxon>
        <taxon>Euteleostomi</taxon>
        <taxon>Amphibia</taxon>
        <taxon>Batrachia</taxon>
        <taxon>Caudata</taxon>
        <taxon>Salamandroidea</taxon>
        <taxon>Salamandridae</taxon>
        <taxon>Pleurodelinae</taxon>
        <taxon>Pleurodeles</taxon>
    </lineage>
</organism>
<comment type="caution">
    <text evidence="2">The sequence shown here is derived from an EMBL/GenBank/DDBJ whole genome shotgun (WGS) entry which is preliminary data.</text>
</comment>
<dbReference type="EMBL" id="JANPWB010000004">
    <property type="protein sequence ID" value="KAJ1193745.1"/>
    <property type="molecule type" value="Genomic_DNA"/>
</dbReference>
<sequence>MLKEGPEWLSARLRGRAVPATGAVVAPSWGIVKRNNLPGAESVTRAPGRRKACARTGRDTCLRCDAGAGLTGVGVGARGPRLPGCSGELCARSLHLHISEVRGERLGGTVPGCGRSGVAGTPPPDPFH</sequence>
<dbReference type="Proteomes" id="UP001066276">
    <property type="component" value="Chromosome 2_2"/>
</dbReference>
<evidence type="ECO:0000313" key="2">
    <source>
        <dbReference type="EMBL" id="KAJ1193745.1"/>
    </source>
</evidence>
<evidence type="ECO:0000313" key="3">
    <source>
        <dbReference type="Proteomes" id="UP001066276"/>
    </source>
</evidence>
<feature type="region of interest" description="Disordered" evidence="1">
    <location>
        <begin position="109"/>
        <end position="128"/>
    </location>
</feature>
<keyword evidence="3" id="KW-1185">Reference proteome</keyword>
<proteinExistence type="predicted"/>
<gene>
    <name evidence="2" type="ORF">NDU88_003041</name>
</gene>
<dbReference type="AlphaFoldDB" id="A0AAV7UXC3"/>
<accession>A0AAV7UXC3</accession>
<protein>
    <submittedName>
        <fullName evidence="2">Uncharacterized protein</fullName>
    </submittedName>
</protein>